<accession>A0A323UH77</accession>
<sequence length="65" mass="7392">MWAVSHHRTLRQIFAVPAIIGVLSGIGLVSALVGDGWWDIASWLMLMLPVVLYLFYVELRSRIRP</sequence>
<dbReference type="OrthoDB" id="8968524at2"/>
<reference evidence="2 3" key="1">
    <citation type="submission" date="2018-06" db="EMBL/GenBank/DDBJ databases">
        <title>Draft Whole-Genome Sequence of the purple photosynthetic bacterium Rhodospeudomonas palustris XCP.</title>
        <authorList>
            <person name="Rayyan A."/>
            <person name="Meyer T.E."/>
            <person name="Kyndt J.A."/>
        </authorList>
    </citation>
    <scope>NUCLEOTIDE SEQUENCE [LARGE SCALE GENOMIC DNA]</scope>
    <source>
        <strain evidence="2 3">XCP</strain>
    </source>
</reference>
<proteinExistence type="predicted"/>
<name>A0A323UH77_RHOPL</name>
<comment type="caution">
    <text evidence="2">The sequence shown here is derived from an EMBL/GenBank/DDBJ whole genome shotgun (WGS) entry which is preliminary data.</text>
</comment>
<evidence type="ECO:0000313" key="2">
    <source>
        <dbReference type="EMBL" id="PZA11711.1"/>
    </source>
</evidence>
<keyword evidence="1" id="KW-0812">Transmembrane</keyword>
<feature type="transmembrane region" description="Helical" evidence="1">
    <location>
        <begin position="40"/>
        <end position="59"/>
    </location>
</feature>
<gene>
    <name evidence="2" type="ORF">DNX69_11345</name>
</gene>
<keyword evidence="1" id="KW-0472">Membrane</keyword>
<dbReference type="EMBL" id="QKQS01000016">
    <property type="protein sequence ID" value="PZA11711.1"/>
    <property type="molecule type" value="Genomic_DNA"/>
</dbReference>
<protein>
    <submittedName>
        <fullName evidence="2">Uncharacterized protein</fullName>
    </submittedName>
</protein>
<evidence type="ECO:0000256" key="1">
    <source>
        <dbReference type="SAM" id="Phobius"/>
    </source>
</evidence>
<evidence type="ECO:0000313" key="3">
    <source>
        <dbReference type="Proteomes" id="UP000248134"/>
    </source>
</evidence>
<organism evidence="2 3">
    <name type="scientific">Rhodopseudomonas palustris</name>
    <dbReference type="NCBI Taxonomy" id="1076"/>
    <lineage>
        <taxon>Bacteria</taxon>
        <taxon>Pseudomonadati</taxon>
        <taxon>Pseudomonadota</taxon>
        <taxon>Alphaproteobacteria</taxon>
        <taxon>Hyphomicrobiales</taxon>
        <taxon>Nitrobacteraceae</taxon>
        <taxon>Rhodopseudomonas</taxon>
    </lineage>
</organism>
<keyword evidence="1" id="KW-1133">Transmembrane helix</keyword>
<dbReference type="AlphaFoldDB" id="A0A323UH77"/>
<feature type="transmembrane region" description="Helical" evidence="1">
    <location>
        <begin position="12"/>
        <end position="34"/>
    </location>
</feature>
<dbReference type="Proteomes" id="UP000248134">
    <property type="component" value="Unassembled WGS sequence"/>
</dbReference>